<organism evidence="2 3">
    <name type="scientific">Callosobruchus maculatus</name>
    <name type="common">Southern cowpea weevil</name>
    <name type="synonym">Pulse bruchid</name>
    <dbReference type="NCBI Taxonomy" id="64391"/>
    <lineage>
        <taxon>Eukaryota</taxon>
        <taxon>Metazoa</taxon>
        <taxon>Ecdysozoa</taxon>
        <taxon>Arthropoda</taxon>
        <taxon>Hexapoda</taxon>
        <taxon>Insecta</taxon>
        <taxon>Pterygota</taxon>
        <taxon>Neoptera</taxon>
        <taxon>Endopterygota</taxon>
        <taxon>Coleoptera</taxon>
        <taxon>Polyphaga</taxon>
        <taxon>Cucujiformia</taxon>
        <taxon>Chrysomeloidea</taxon>
        <taxon>Chrysomelidae</taxon>
        <taxon>Bruchinae</taxon>
        <taxon>Bruchini</taxon>
        <taxon>Callosobruchus</taxon>
    </lineage>
</organism>
<sequence>MRPYNMVACRFTDTRNGGNATDSQVPLKKTAESEQYRDYESVFIIPGTSVDANRGKKVMPQEADARDEANSTTANENAPTAVRTYLEKAEYQV</sequence>
<accession>A0A653CQL8</accession>
<keyword evidence="3" id="KW-1185">Reference proteome</keyword>
<evidence type="ECO:0000313" key="3">
    <source>
        <dbReference type="Proteomes" id="UP000410492"/>
    </source>
</evidence>
<name>A0A653CQL8_CALMS</name>
<evidence type="ECO:0000313" key="2">
    <source>
        <dbReference type="EMBL" id="VEN49373.1"/>
    </source>
</evidence>
<dbReference type="EMBL" id="CAACVG010008331">
    <property type="protein sequence ID" value="VEN49373.1"/>
    <property type="molecule type" value="Genomic_DNA"/>
</dbReference>
<proteinExistence type="predicted"/>
<gene>
    <name evidence="2" type="ORF">CALMAC_LOCUS10508</name>
</gene>
<evidence type="ECO:0000256" key="1">
    <source>
        <dbReference type="SAM" id="MobiDB-lite"/>
    </source>
</evidence>
<dbReference type="Proteomes" id="UP000410492">
    <property type="component" value="Unassembled WGS sequence"/>
</dbReference>
<reference evidence="2 3" key="1">
    <citation type="submission" date="2019-01" db="EMBL/GenBank/DDBJ databases">
        <authorList>
            <person name="Sayadi A."/>
        </authorList>
    </citation>
    <scope>NUCLEOTIDE SEQUENCE [LARGE SCALE GENOMIC DNA]</scope>
</reference>
<protein>
    <submittedName>
        <fullName evidence="2">Uncharacterized protein</fullName>
    </submittedName>
</protein>
<dbReference type="AlphaFoldDB" id="A0A653CQL8"/>
<dbReference type="OrthoDB" id="6748388at2759"/>
<feature type="region of interest" description="Disordered" evidence="1">
    <location>
        <begin position="61"/>
        <end position="81"/>
    </location>
</feature>